<dbReference type="RefSeq" id="XP_046042431.1">
    <property type="nucleotide sequence ID" value="XM_046190863.1"/>
</dbReference>
<feature type="region of interest" description="Disordered" evidence="1">
    <location>
        <begin position="1"/>
        <end position="177"/>
    </location>
</feature>
<feature type="compositionally biased region" description="Basic residues" evidence="1">
    <location>
        <begin position="10"/>
        <end position="24"/>
    </location>
</feature>
<feature type="compositionally biased region" description="Basic and acidic residues" evidence="1">
    <location>
        <begin position="115"/>
        <end position="127"/>
    </location>
</feature>
<reference evidence="2" key="1">
    <citation type="journal article" date="2021" name="Nat. Commun.">
        <title>Genetic determinants of endophytism in the Arabidopsis root mycobiome.</title>
        <authorList>
            <person name="Mesny F."/>
            <person name="Miyauchi S."/>
            <person name="Thiergart T."/>
            <person name="Pickel B."/>
            <person name="Atanasova L."/>
            <person name="Karlsson M."/>
            <person name="Huettel B."/>
            <person name="Barry K.W."/>
            <person name="Haridas S."/>
            <person name="Chen C."/>
            <person name="Bauer D."/>
            <person name="Andreopoulos W."/>
            <person name="Pangilinan J."/>
            <person name="LaButti K."/>
            <person name="Riley R."/>
            <person name="Lipzen A."/>
            <person name="Clum A."/>
            <person name="Drula E."/>
            <person name="Henrissat B."/>
            <person name="Kohler A."/>
            <person name="Grigoriev I.V."/>
            <person name="Martin F.M."/>
            <person name="Hacquard S."/>
        </authorList>
    </citation>
    <scope>NUCLEOTIDE SEQUENCE</scope>
    <source>
        <strain evidence="2">MPI-CAGE-AT-0023</strain>
    </source>
</reference>
<dbReference type="EMBL" id="JAGMUX010000026">
    <property type="protein sequence ID" value="KAH7224370.1"/>
    <property type="molecule type" value="Genomic_DNA"/>
</dbReference>
<gene>
    <name evidence="2" type="ORF">BKA55DRAFT_545955</name>
</gene>
<name>A0A9P9JUC2_FUSRE</name>
<evidence type="ECO:0000313" key="2">
    <source>
        <dbReference type="EMBL" id="KAH7224370.1"/>
    </source>
</evidence>
<protein>
    <submittedName>
        <fullName evidence="2">Uncharacterized protein</fullName>
    </submittedName>
</protein>
<feature type="compositionally biased region" description="Basic and acidic residues" evidence="1">
    <location>
        <begin position="78"/>
        <end position="100"/>
    </location>
</feature>
<comment type="caution">
    <text evidence="2">The sequence shown here is derived from an EMBL/GenBank/DDBJ whole genome shotgun (WGS) entry which is preliminary data.</text>
</comment>
<dbReference type="Proteomes" id="UP000720189">
    <property type="component" value="Unassembled WGS sequence"/>
</dbReference>
<evidence type="ECO:0000256" key="1">
    <source>
        <dbReference type="SAM" id="MobiDB-lite"/>
    </source>
</evidence>
<dbReference type="AlphaFoldDB" id="A0A9P9JUC2"/>
<organism evidence="2 3">
    <name type="scientific">Fusarium redolens</name>
    <dbReference type="NCBI Taxonomy" id="48865"/>
    <lineage>
        <taxon>Eukaryota</taxon>
        <taxon>Fungi</taxon>
        <taxon>Dikarya</taxon>
        <taxon>Ascomycota</taxon>
        <taxon>Pezizomycotina</taxon>
        <taxon>Sordariomycetes</taxon>
        <taxon>Hypocreomycetidae</taxon>
        <taxon>Hypocreales</taxon>
        <taxon>Nectriaceae</taxon>
        <taxon>Fusarium</taxon>
        <taxon>Fusarium redolens species complex</taxon>
    </lineage>
</organism>
<sequence>MGGGSSKPKVTYKTKIPNHPKHHAPLSEKEQAEFTPYINHSKNDGRQRFADQYAKQQKDLRSAGKQYKRINRSPTKSPPEEYRVEKPPKQEPYRPSRRLETLPPLPKGNCKKRPPKQEPYRPSHRLETLPPLPKGYCKKRPPVQEPLPKKPPQKESSAERPPLKRSSPKKSSGWDYF</sequence>
<feature type="compositionally biased region" description="Basic and acidic residues" evidence="1">
    <location>
        <begin position="152"/>
        <end position="162"/>
    </location>
</feature>
<keyword evidence="3" id="KW-1185">Reference proteome</keyword>
<proteinExistence type="predicted"/>
<accession>A0A9P9JUC2</accession>
<evidence type="ECO:0000313" key="3">
    <source>
        <dbReference type="Proteomes" id="UP000720189"/>
    </source>
</evidence>
<dbReference type="GeneID" id="70220817"/>